<dbReference type="AlphaFoldDB" id="A0A387BHP3"/>
<gene>
    <name evidence="1" type="ORF">D7I46_11945</name>
</gene>
<dbReference type="KEGG" id="lact:D7I46_11945"/>
<evidence type="ECO:0000313" key="2">
    <source>
        <dbReference type="Proteomes" id="UP000269374"/>
    </source>
</evidence>
<dbReference type="RefSeq" id="WP_120773071.1">
    <property type="nucleotide sequence ID" value="NZ_CP032627.1"/>
</dbReference>
<accession>A0A387BHP3</accession>
<organism evidence="1 2">
    <name type="scientific">Lactococcus allomyrinae</name>
    <dbReference type="NCBI Taxonomy" id="2419773"/>
    <lineage>
        <taxon>Bacteria</taxon>
        <taxon>Bacillati</taxon>
        <taxon>Bacillota</taxon>
        <taxon>Bacilli</taxon>
        <taxon>Lactobacillales</taxon>
        <taxon>Streptococcaceae</taxon>
        <taxon>Lactococcus</taxon>
    </lineage>
</organism>
<reference evidence="1 2" key="1">
    <citation type="submission" date="2018-09" db="EMBL/GenBank/DDBJ databases">
        <title>Genome sequencing of strain 1JSPR-7.</title>
        <authorList>
            <person name="Heo J."/>
            <person name="Kim S.-J."/>
            <person name="Kwon S.-W."/>
        </authorList>
    </citation>
    <scope>NUCLEOTIDE SEQUENCE [LARGE SCALE GENOMIC DNA]</scope>
    <source>
        <strain evidence="1 2">1JSPR-7</strain>
    </source>
</reference>
<dbReference type="EMBL" id="CP032627">
    <property type="protein sequence ID" value="AYG01702.1"/>
    <property type="molecule type" value="Genomic_DNA"/>
</dbReference>
<keyword evidence="2" id="KW-1185">Reference proteome</keyword>
<dbReference type="Proteomes" id="UP000269374">
    <property type="component" value="Chromosome"/>
</dbReference>
<evidence type="ECO:0008006" key="3">
    <source>
        <dbReference type="Google" id="ProtNLM"/>
    </source>
</evidence>
<evidence type="ECO:0000313" key="1">
    <source>
        <dbReference type="EMBL" id="AYG01702.1"/>
    </source>
</evidence>
<protein>
    <recommendedName>
        <fullName evidence="3">DUF3168 domain-containing protein</fullName>
    </recommendedName>
</protein>
<proteinExistence type="predicted"/>
<sequence length="136" mass="15397">MTEYIDGNQTAQRLINLVTRAVNGLTDNNGKIKYPLAFAPEHHDSPGAWSYYDIGQQGRKVQSRRFTFNADDIDSTLTLHIFENPEKQGDLINNISIIDRAVYNGYSDLQGFAHDLSFRVVHDESGDLHAVINFKK</sequence>
<name>A0A387BHP3_9LACT</name>